<dbReference type="Proteomes" id="UP000233387">
    <property type="component" value="Unassembled WGS sequence"/>
</dbReference>
<dbReference type="AlphaFoldDB" id="A0A2N3I321"/>
<sequence length="423" mass="49078">MKAVLIFLCLSFTFSYKVLLAQKKSSPNPLELILYTQYDYFQKYLERKEYGIQIIYSQIDRNEENKPALKTFRYNVDIKNYFYPASTIKLPVILLSLEKVNKINQIKEDVIINHFTRMSSVASNLCPEGAIGNLINDPSPPCLAKYIEQILLVSDNPSFARLYDFLGQKYIHTQLAQKGYDSIRIVRRLGSSCYTAEQNKCTNATLFYDSQLRLIYKEPETCNDSTLSPLLNVSLGKAFVDMSGKLQYSPMDFSQNNFLPLQYLHEMTISALLPEAVPPQKRFHLTQEQLTFIRKTMGAYPREGKLTTYRPEQGFFDAYKKYFIYGQNPTAIIKPKIRVFNIVGLAYGFAIDSAYIVDFENNVEFFLTAVIHTNRNEILNDNNYEYTSEAMPFLQLLSETIYKYELARKKKYNPNLSNFNLYD</sequence>
<protein>
    <submittedName>
        <fullName evidence="2">Beta-lactamase enzyme family</fullName>
    </submittedName>
</protein>
<dbReference type="Pfam" id="PF13354">
    <property type="entry name" value="Beta-lactamase2"/>
    <property type="match status" value="1"/>
</dbReference>
<evidence type="ECO:0000259" key="1">
    <source>
        <dbReference type="Pfam" id="PF13354"/>
    </source>
</evidence>
<keyword evidence="3" id="KW-1185">Reference proteome</keyword>
<accession>A0A2N3I321</accession>
<dbReference type="GO" id="GO:0008800">
    <property type="term" value="F:beta-lactamase activity"/>
    <property type="evidence" value="ECO:0007669"/>
    <property type="project" value="InterPro"/>
</dbReference>
<dbReference type="SUPFAM" id="SSF56601">
    <property type="entry name" value="beta-lactamase/transpeptidase-like"/>
    <property type="match status" value="1"/>
</dbReference>
<dbReference type="OrthoDB" id="1884322at2"/>
<feature type="domain" description="Beta-lactamase class A catalytic" evidence="1">
    <location>
        <begin position="76"/>
        <end position="203"/>
    </location>
</feature>
<proteinExistence type="predicted"/>
<evidence type="ECO:0000313" key="3">
    <source>
        <dbReference type="Proteomes" id="UP000233387"/>
    </source>
</evidence>
<dbReference type="RefSeq" id="WP_101359846.1">
    <property type="nucleotide sequence ID" value="NZ_NKXO01000065.1"/>
</dbReference>
<evidence type="ECO:0000313" key="2">
    <source>
        <dbReference type="EMBL" id="PKQ64701.1"/>
    </source>
</evidence>
<dbReference type="Gene3D" id="3.40.710.10">
    <property type="entry name" value="DD-peptidase/beta-lactamase superfamily"/>
    <property type="match status" value="1"/>
</dbReference>
<comment type="caution">
    <text evidence="2">The sequence shown here is derived from an EMBL/GenBank/DDBJ whole genome shotgun (WGS) entry which is preliminary data.</text>
</comment>
<dbReference type="GO" id="GO:0030655">
    <property type="term" value="P:beta-lactam antibiotic catabolic process"/>
    <property type="evidence" value="ECO:0007669"/>
    <property type="project" value="InterPro"/>
</dbReference>
<reference evidence="2 3" key="1">
    <citation type="submission" date="2017-06" db="EMBL/GenBank/DDBJ databases">
        <title>Raineya orbicola gen. nov., sp. nov. a slightly thermophilic bacterium of the phylum Bacteroidetes and the description of Raineyaceae fam. nov.</title>
        <authorList>
            <person name="Albuquerque L."/>
            <person name="Polonia A.R.M."/>
            <person name="Barroso C."/>
            <person name="Froufe H.J.C."/>
            <person name="Lage O."/>
            <person name="Lobo-Da-Cunha A."/>
            <person name="Egas C."/>
            <person name="Da Costa M.S."/>
        </authorList>
    </citation>
    <scope>NUCLEOTIDE SEQUENCE [LARGE SCALE GENOMIC DNA]</scope>
    <source>
        <strain evidence="2 3">SPSPC-11</strain>
    </source>
</reference>
<organism evidence="2 3">
    <name type="scientific">Raineya orbicola</name>
    <dbReference type="NCBI Taxonomy" id="2016530"/>
    <lineage>
        <taxon>Bacteria</taxon>
        <taxon>Pseudomonadati</taxon>
        <taxon>Bacteroidota</taxon>
        <taxon>Cytophagia</taxon>
        <taxon>Cytophagales</taxon>
        <taxon>Raineyaceae</taxon>
        <taxon>Raineya</taxon>
    </lineage>
</organism>
<dbReference type="InterPro" id="IPR045155">
    <property type="entry name" value="Beta-lactam_cat"/>
</dbReference>
<dbReference type="EMBL" id="NKXO01000065">
    <property type="protein sequence ID" value="PKQ64701.1"/>
    <property type="molecule type" value="Genomic_DNA"/>
</dbReference>
<dbReference type="InterPro" id="IPR012338">
    <property type="entry name" value="Beta-lactam/transpept-like"/>
</dbReference>
<name>A0A2N3I321_9BACT</name>
<gene>
    <name evidence="2" type="ORF">Rain11_2588</name>
</gene>